<reference evidence="1" key="1">
    <citation type="submission" date="2020-11" db="EMBL/GenBank/DDBJ databases">
        <authorList>
            <consortium name="DOE Joint Genome Institute"/>
            <person name="Ahrendt S."/>
            <person name="Riley R."/>
            <person name="Andreopoulos W."/>
            <person name="Labutti K."/>
            <person name="Pangilinan J."/>
            <person name="Ruiz-Duenas F.J."/>
            <person name="Barrasa J.M."/>
            <person name="Sanchez-Garcia M."/>
            <person name="Camarero S."/>
            <person name="Miyauchi S."/>
            <person name="Serrano A."/>
            <person name="Linde D."/>
            <person name="Babiker R."/>
            <person name="Drula E."/>
            <person name="Ayuso-Fernandez I."/>
            <person name="Pacheco R."/>
            <person name="Padilla G."/>
            <person name="Ferreira P."/>
            <person name="Barriuso J."/>
            <person name="Kellner H."/>
            <person name="Castanera R."/>
            <person name="Alfaro M."/>
            <person name="Ramirez L."/>
            <person name="Pisabarro A.G."/>
            <person name="Kuo A."/>
            <person name="Tritt A."/>
            <person name="Lipzen A."/>
            <person name="He G."/>
            <person name="Yan M."/>
            <person name="Ng V."/>
            <person name="Cullen D."/>
            <person name="Martin F."/>
            <person name="Rosso M.-N."/>
            <person name="Henrissat B."/>
            <person name="Hibbett D."/>
            <person name="Martinez A.T."/>
            <person name="Grigoriev I.V."/>
        </authorList>
    </citation>
    <scope>NUCLEOTIDE SEQUENCE</scope>
    <source>
        <strain evidence="1">AH 40177</strain>
    </source>
</reference>
<organism evidence="1 2">
    <name type="scientific">Rhodocollybia butyracea</name>
    <dbReference type="NCBI Taxonomy" id="206335"/>
    <lineage>
        <taxon>Eukaryota</taxon>
        <taxon>Fungi</taxon>
        <taxon>Dikarya</taxon>
        <taxon>Basidiomycota</taxon>
        <taxon>Agaricomycotina</taxon>
        <taxon>Agaricomycetes</taxon>
        <taxon>Agaricomycetidae</taxon>
        <taxon>Agaricales</taxon>
        <taxon>Marasmiineae</taxon>
        <taxon>Omphalotaceae</taxon>
        <taxon>Rhodocollybia</taxon>
    </lineage>
</organism>
<sequence length="116" mass="12662">MSESAKQIRQVTVTNNGKFTAEIAVSGKDYGIGLGNIEADAKNVVFDLSGQVYVRDGSPFQVRVWISPYANDTNDTWVVYEKNSEVEAVYDVDGTADKPTISFKGLRPIPGPMVSE</sequence>
<evidence type="ECO:0000313" key="2">
    <source>
        <dbReference type="Proteomes" id="UP000772434"/>
    </source>
</evidence>
<proteinExistence type="predicted"/>
<comment type="caution">
    <text evidence="1">The sequence shown here is derived from an EMBL/GenBank/DDBJ whole genome shotgun (WGS) entry which is preliminary data.</text>
</comment>
<name>A0A9P5UB13_9AGAR</name>
<protein>
    <submittedName>
        <fullName evidence="1">Uncharacterized protein</fullName>
    </submittedName>
</protein>
<accession>A0A9P5UB13</accession>
<dbReference type="OrthoDB" id="3101409at2759"/>
<keyword evidence="2" id="KW-1185">Reference proteome</keyword>
<dbReference type="EMBL" id="JADNRY010000023">
    <property type="protein sequence ID" value="KAF9072604.1"/>
    <property type="molecule type" value="Genomic_DNA"/>
</dbReference>
<dbReference type="AlphaFoldDB" id="A0A9P5UB13"/>
<gene>
    <name evidence="1" type="ORF">BDP27DRAFT_1417950</name>
</gene>
<dbReference type="Proteomes" id="UP000772434">
    <property type="component" value="Unassembled WGS sequence"/>
</dbReference>
<evidence type="ECO:0000313" key="1">
    <source>
        <dbReference type="EMBL" id="KAF9072604.1"/>
    </source>
</evidence>